<name>A0A4Y2QZ90_ARAVE</name>
<feature type="transmembrane region" description="Helical" evidence="1">
    <location>
        <begin position="36"/>
        <end position="56"/>
    </location>
</feature>
<keyword evidence="1" id="KW-1133">Transmembrane helix</keyword>
<organism evidence="3 4">
    <name type="scientific">Araneus ventricosus</name>
    <name type="common">Orbweaver spider</name>
    <name type="synonym">Epeira ventricosa</name>
    <dbReference type="NCBI Taxonomy" id="182803"/>
    <lineage>
        <taxon>Eukaryota</taxon>
        <taxon>Metazoa</taxon>
        <taxon>Ecdysozoa</taxon>
        <taxon>Arthropoda</taxon>
        <taxon>Chelicerata</taxon>
        <taxon>Arachnida</taxon>
        <taxon>Araneae</taxon>
        <taxon>Araneomorphae</taxon>
        <taxon>Entelegynae</taxon>
        <taxon>Araneoidea</taxon>
        <taxon>Araneidae</taxon>
        <taxon>Araneus</taxon>
    </lineage>
</organism>
<keyword evidence="1" id="KW-0472">Membrane</keyword>
<dbReference type="PANTHER" id="PTHR11161">
    <property type="entry name" value="O-ACYLTRANSFERASE"/>
    <property type="match status" value="1"/>
</dbReference>
<keyword evidence="4" id="KW-1185">Reference proteome</keyword>
<comment type="caution">
    <text evidence="3">The sequence shown here is derived from an EMBL/GenBank/DDBJ whole genome shotgun (WGS) entry which is preliminary data.</text>
</comment>
<proteinExistence type="predicted"/>
<dbReference type="InterPro" id="IPR052728">
    <property type="entry name" value="O2_lipid_transport_reg"/>
</dbReference>
<gene>
    <name evidence="3" type="ORF">AVEN_61189_1</name>
</gene>
<dbReference type="AlphaFoldDB" id="A0A4Y2QZ90"/>
<dbReference type="EMBL" id="BGPR01015307">
    <property type="protein sequence ID" value="GBN68737.1"/>
    <property type="molecule type" value="Genomic_DNA"/>
</dbReference>
<keyword evidence="2" id="KW-0732">Signal</keyword>
<evidence type="ECO:0000256" key="1">
    <source>
        <dbReference type="SAM" id="Phobius"/>
    </source>
</evidence>
<feature type="transmembrane region" description="Helical" evidence="1">
    <location>
        <begin position="100"/>
        <end position="124"/>
    </location>
</feature>
<evidence type="ECO:0000313" key="4">
    <source>
        <dbReference type="Proteomes" id="UP000499080"/>
    </source>
</evidence>
<dbReference type="Proteomes" id="UP000499080">
    <property type="component" value="Unassembled WGS sequence"/>
</dbReference>
<reference evidence="3 4" key="1">
    <citation type="journal article" date="2019" name="Sci. Rep.">
        <title>Orb-weaving spider Araneus ventricosus genome elucidates the spidroin gene catalogue.</title>
        <authorList>
            <person name="Kono N."/>
            <person name="Nakamura H."/>
            <person name="Ohtoshi R."/>
            <person name="Moran D.A.P."/>
            <person name="Shinohara A."/>
            <person name="Yoshida Y."/>
            <person name="Fujiwara M."/>
            <person name="Mori M."/>
            <person name="Tomita M."/>
            <person name="Arakawa K."/>
        </authorList>
    </citation>
    <scope>NUCLEOTIDE SEQUENCE [LARGE SCALE GENOMIC DNA]</scope>
</reference>
<evidence type="ECO:0000256" key="2">
    <source>
        <dbReference type="SAM" id="SignalP"/>
    </source>
</evidence>
<feature type="signal peptide" evidence="2">
    <location>
        <begin position="1"/>
        <end position="24"/>
    </location>
</feature>
<sequence>MGWIISSFLLWLCTFGVIDPQGSAYEIAAFHSIKPLLYGCFFSWVTFACFTGQGGFLNKFLSCKVFKILSRLSYSGYLLHMLVLDKYFLSFEEFIDHSSLSLVLTSIYLLLWIIAISFIFYLIFEKPVLRMFDFFHDIFQKNLHQKTN</sequence>
<evidence type="ECO:0000313" key="3">
    <source>
        <dbReference type="EMBL" id="GBN68737.1"/>
    </source>
</evidence>
<accession>A0A4Y2QZ90</accession>
<feature type="chain" id="PRO_5021487081" description="Acyltransferase 3 domain-containing protein" evidence="2">
    <location>
        <begin position="25"/>
        <end position="148"/>
    </location>
</feature>
<dbReference type="PANTHER" id="PTHR11161:SF0">
    <property type="entry name" value="O-ACYLTRANSFERASE LIKE PROTEIN"/>
    <property type="match status" value="1"/>
</dbReference>
<evidence type="ECO:0008006" key="5">
    <source>
        <dbReference type="Google" id="ProtNLM"/>
    </source>
</evidence>
<protein>
    <recommendedName>
        <fullName evidence="5">Acyltransferase 3 domain-containing protein</fullName>
    </recommendedName>
</protein>
<keyword evidence="1" id="KW-0812">Transmembrane</keyword>
<dbReference type="OrthoDB" id="6435258at2759"/>